<reference evidence="2" key="1">
    <citation type="journal article" date="2011" name="PLoS Genet.">
        <title>Genomic analysis of the necrotrophic fungal pathogens Sclerotinia sclerotiorum and Botrytis cinerea.</title>
        <authorList>
            <person name="Amselem J."/>
            <person name="Cuomo C.A."/>
            <person name="van Kan J.A."/>
            <person name="Viaud M."/>
            <person name="Benito E.P."/>
            <person name="Couloux A."/>
            <person name="Coutinho P.M."/>
            <person name="de Vries R.P."/>
            <person name="Dyer P.S."/>
            <person name="Fillinger S."/>
            <person name="Fournier E."/>
            <person name="Gout L."/>
            <person name="Hahn M."/>
            <person name="Kohn L."/>
            <person name="Lapalu N."/>
            <person name="Plummer K.M."/>
            <person name="Pradier J.M."/>
            <person name="Quevillon E."/>
            <person name="Sharon A."/>
            <person name="Simon A."/>
            <person name="ten Have A."/>
            <person name="Tudzynski B."/>
            <person name="Tudzynski P."/>
            <person name="Wincker P."/>
            <person name="Andrew M."/>
            <person name="Anthouard V."/>
            <person name="Beever R.E."/>
            <person name="Beffa R."/>
            <person name="Benoit I."/>
            <person name="Bouzid O."/>
            <person name="Brault B."/>
            <person name="Chen Z."/>
            <person name="Choquer M."/>
            <person name="Collemare J."/>
            <person name="Cotton P."/>
            <person name="Danchin E.G."/>
            <person name="Da Silva C."/>
            <person name="Gautier A."/>
            <person name="Giraud C."/>
            <person name="Giraud T."/>
            <person name="Gonzalez C."/>
            <person name="Grossetete S."/>
            <person name="Guldener U."/>
            <person name="Henrissat B."/>
            <person name="Howlett B.J."/>
            <person name="Kodira C."/>
            <person name="Kretschmer M."/>
            <person name="Lappartient A."/>
            <person name="Leroch M."/>
            <person name="Levis C."/>
            <person name="Mauceli E."/>
            <person name="Neuveglise C."/>
            <person name="Oeser B."/>
            <person name="Pearson M."/>
            <person name="Poulain J."/>
            <person name="Poussereau N."/>
            <person name="Quesneville H."/>
            <person name="Rascle C."/>
            <person name="Schumacher J."/>
            <person name="Segurens B."/>
            <person name="Sexton A."/>
            <person name="Silva E."/>
            <person name="Sirven C."/>
            <person name="Soanes D.M."/>
            <person name="Talbot N.J."/>
            <person name="Templeton M."/>
            <person name="Yandava C."/>
            <person name="Yarden O."/>
            <person name="Zeng Q."/>
            <person name="Rollins J.A."/>
            <person name="Lebrun M.H."/>
            <person name="Dickman M."/>
        </authorList>
    </citation>
    <scope>NUCLEOTIDE SEQUENCE [LARGE SCALE GENOMIC DNA]</scope>
    <source>
        <strain evidence="2">T4</strain>
    </source>
</reference>
<dbReference type="AlphaFoldDB" id="G2YBT8"/>
<dbReference type="OrthoDB" id="10312872at2759"/>
<evidence type="ECO:0000313" key="1">
    <source>
        <dbReference type="EMBL" id="CCD34679.1"/>
    </source>
</evidence>
<dbReference type="Proteomes" id="UP000008177">
    <property type="component" value="Unplaced contigs"/>
</dbReference>
<organism evidence="1 2">
    <name type="scientific">Botryotinia fuckeliana (strain T4)</name>
    <name type="common">Noble rot fungus</name>
    <name type="synonym">Botrytis cinerea</name>
    <dbReference type="NCBI Taxonomy" id="999810"/>
    <lineage>
        <taxon>Eukaryota</taxon>
        <taxon>Fungi</taxon>
        <taxon>Dikarya</taxon>
        <taxon>Ascomycota</taxon>
        <taxon>Pezizomycotina</taxon>
        <taxon>Leotiomycetes</taxon>
        <taxon>Helotiales</taxon>
        <taxon>Sclerotiniaceae</taxon>
        <taxon>Botrytis</taxon>
    </lineage>
</organism>
<gene>
    <name evidence="1" type="ORF">BofuT4_uP100830.1</name>
</gene>
<accession>G2YBT8</accession>
<name>G2YBT8_BOTF4</name>
<dbReference type="EMBL" id="FQ790313">
    <property type="protein sequence ID" value="CCD34679.1"/>
    <property type="molecule type" value="Genomic_DNA"/>
</dbReference>
<proteinExistence type="predicted"/>
<evidence type="ECO:0000313" key="2">
    <source>
        <dbReference type="Proteomes" id="UP000008177"/>
    </source>
</evidence>
<sequence length="94" mass="11281">MNPYHFHVYPHRPRIPSRDHLTPTNIRDFYGFPHNRLPPLRIVYGNNPSNNACRRHSMNVGRPMEPDARMSGPYGCPYGRYVTYRILEWSPQWW</sequence>
<protein>
    <submittedName>
        <fullName evidence="1">Uncharacterized protein</fullName>
    </submittedName>
</protein>
<dbReference type="HOGENOM" id="CLU_2385894_0_0_1"/>
<dbReference type="InParanoid" id="G2YBT8"/>